<feature type="domain" description="Transglutaminase-like" evidence="1">
    <location>
        <begin position="179"/>
        <end position="242"/>
    </location>
</feature>
<gene>
    <name evidence="2" type="ORF">RSO01_41130</name>
</gene>
<dbReference type="OrthoDB" id="9804023at2"/>
<dbReference type="InterPro" id="IPR013589">
    <property type="entry name" value="Bac_transglu_N"/>
</dbReference>
<dbReference type="SUPFAM" id="SSF54001">
    <property type="entry name" value="Cysteine proteinases"/>
    <property type="match status" value="1"/>
</dbReference>
<dbReference type="InterPro" id="IPR002931">
    <property type="entry name" value="Transglutaminase-like"/>
</dbReference>
<dbReference type="Gene3D" id="3.10.620.30">
    <property type="match status" value="1"/>
</dbReference>
<accession>A0A512NDC0</accession>
<evidence type="ECO:0000313" key="3">
    <source>
        <dbReference type="Proteomes" id="UP000321058"/>
    </source>
</evidence>
<protein>
    <submittedName>
        <fullName evidence="2">Transglutaminase</fullName>
    </submittedName>
</protein>
<dbReference type="InterPro" id="IPR038765">
    <property type="entry name" value="Papain-like_cys_pep_sf"/>
</dbReference>
<proteinExistence type="predicted"/>
<evidence type="ECO:0000313" key="2">
    <source>
        <dbReference type="EMBL" id="GEP56947.1"/>
    </source>
</evidence>
<evidence type="ECO:0000259" key="1">
    <source>
        <dbReference type="SMART" id="SM00460"/>
    </source>
</evidence>
<dbReference type="EMBL" id="BKAJ01000072">
    <property type="protein sequence ID" value="GEP56947.1"/>
    <property type="molecule type" value="Genomic_DNA"/>
</dbReference>
<name>A0A512NDC0_9HYPH</name>
<dbReference type="PANTHER" id="PTHR33490:SF1">
    <property type="entry name" value="SLL1233 PROTEIN"/>
    <property type="match status" value="1"/>
</dbReference>
<dbReference type="RefSeq" id="WP_147151320.1">
    <property type="nucleotide sequence ID" value="NZ_BKAJ01000072.1"/>
</dbReference>
<dbReference type="SMART" id="SM00460">
    <property type="entry name" value="TGc"/>
    <property type="match status" value="1"/>
</dbReference>
<sequence length="288" mass="32191">MPTLTIRHLTTYRYLRPVAFGEHRMMLRPRDSHDQRVIETSLEIYPQPASLHFIVDDFGNQIGIAQFSDCAQELYVESVVCLKQSPPEVSARHLDERAGRFPFAYSDEESADLMLYLERNPVDSHADPADDVARWAHEFLPTDESIGTFDLLTRLSQAIHSSFRYRRREAKGVQRAVETLRLGHGSCRDFAMLMIDAARALGLAARFASGYLILSSDEHGSTHAWAQVYLPGPGWVDFDPTSGSVGKERLVTVAVAPDPKHTLPLHGTYVGFASDSLGMDVKVFTQAT</sequence>
<keyword evidence="3" id="KW-1185">Reference proteome</keyword>
<dbReference type="AlphaFoldDB" id="A0A512NDC0"/>
<dbReference type="Proteomes" id="UP000321058">
    <property type="component" value="Unassembled WGS sequence"/>
</dbReference>
<dbReference type="Pfam" id="PF08379">
    <property type="entry name" value="Bact_transglu_N"/>
    <property type="match status" value="1"/>
</dbReference>
<dbReference type="Pfam" id="PF01841">
    <property type="entry name" value="Transglut_core"/>
    <property type="match status" value="1"/>
</dbReference>
<organism evidence="2 3">
    <name type="scientific">Reyranella soli</name>
    <dbReference type="NCBI Taxonomy" id="1230389"/>
    <lineage>
        <taxon>Bacteria</taxon>
        <taxon>Pseudomonadati</taxon>
        <taxon>Pseudomonadota</taxon>
        <taxon>Alphaproteobacteria</taxon>
        <taxon>Hyphomicrobiales</taxon>
        <taxon>Reyranellaceae</taxon>
        <taxon>Reyranella</taxon>
    </lineage>
</organism>
<comment type="caution">
    <text evidence="2">The sequence shown here is derived from an EMBL/GenBank/DDBJ whole genome shotgun (WGS) entry which is preliminary data.</text>
</comment>
<dbReference type="PANTHER" id="PTHR33490">
    <property type="entry name" value="BLR5614 PROTEIN-RELATED"/>
    <property type="match status" value="1"/>
</dbReference>
<reference evidence="2 3" key="1">
    <citation type="submission" date="2019-07" db="EMBL/GenBank/DDBJ databases">
        <title>Whole genome shotgun sequence of Reyranella soli NBRC 108950.</title>
        <authorList>
            <person name="Hosoyama A."/>
            <person name="Uohara A."/>
            <person name="Ohji S."/>
            <person name="Ichikawa N."/>
        </authorList>
    </citation>
    <scope>NUCLEOTIDE SEQUENCE [LARGE SCALE GENOMIC DNA]</scope>
    <source>
        <strain evidence="2 3">NBRC 108950</strain>
    </source>
</reference>